<organism evidence="1">
    <name type="scientific">Salmonella enterica</name>
    <name type="common">Salmonella choleraesuis</name>
    <dbReference type="NCBI Taxonomy" id="28901"/>
    <lineage>
        <taxon>Bacteria</taxon>
        <taxon>Pseudomonadati</taxon>
        <taxon>Pseudomonadota</taxon>
        <taxon>Gammaproteobacteria</taxon>
        <taxon>Enterobacterales</taxon>
        <taxon>Enterobacteriaceae</taxon>
        <taxon>Salmonella</taxon>
    </lineage>
</organism>
<dbReference type="AlphaFoldDB" id="A0A4D6IYD5"/>
<name>A0A4D6IYD5_SALER</name>
<proteinExistence type="predicted"/>
<keyword evidence="1" id="KW-0614">Plasmid</keyword>
<geneLocation type="plasmid" evidence="1">
    <name>pSE13-SA02717</name>
</geneLocation>
<evidence type="ECO:0000313" key="1">
    <source>
        <dbReference type="EMBL" id="QCC70466.1"/>
    </source>
</evidence>
<accession>A0A4D6IYD5</accession>
<sequence length="49" mass="5568">MSAHSRDGSAILEVSMLLVIELNGAELVYDRLAYRLLFSSKYIAMVWAY</sequence>
<reference evidence="1" key="1">
    <citation type="submission" date="2019-01" db="EMBL/GenBank/DDBJ databases">
        <title>Characterization of mcr-5 harboring Salmonella enterica subsp. enterica serovar Typhimurium isolates from animal and food origin in Germany.</title>
        <authorList>
            <person name="Borowiak M."/>
            <person name="Hammerl J.A."/>
            <person name="Deneke C."/>
            <person name="Fischer J."/>
            <person name="Szabo I."/>
            <person name="Malorny B."/>
        </authorList>
    </citation>
    <scope>NUCLEOTIDE SEQUENCE</scope>
    <source>
        <strain evidence="1">13-SA02717</strain>
        <plasmid evidence="1">pSE13-SA02717</plasmid>
    </source>
</reference>
<dbReference type="EMBL" id="MK360096">
    <property type="protein sequence ID" value="QCC70466.1"/>
    <property type="molecule type" value="Genomic_DNA"/>
</dbReference>
<protein>
    <submittedName>
        <fullName evidence="1">Uncharacterized protein</fullName>
    </submittedName>
</protein>